<feature type="transmembrane region" description="Helical" evidence="1">
    <location>
        <begin position="38"/>
        <end position="55"/>
    </location>
</feature>
<dbReference type="AlphaFoldDB" id="A0A0E9XR22"/>
<evidence type="ECO:0000256" key="1">
    <source>
        <dbReference type="SAM" id="Phobius"/>
    </source>
</evidence>
<accession>A0A0E9XR22</accession>
<protein>
    <submittedName>
        <fullName evidence="2">Uncharacterized protein</fullName>
    </submittedName>
</protein>
<organism evidence="2">
    <name type="scientific">Anguilla anguilla</name>
    <name type="common">European freshwater eel</name>
    <name type="synonym">Muraena anguilla</name>
    <dbReference type="NCBI Taxonomy" id="7936"/>
    <lineage>
        <taxon>Eukaryota</taxon>
        <taxon>Metazoa</taxon>
        <taxon>Chordata</taxon>
        <taxon>Craniata</taxon>
        <taxon>Vertebrata</taxon>
        <taxon>Euteleostomi</taxon>
        <taxon>Actinopterygii</taxon>
        <taxon>Neopterygii</taxon>
        <taxon>Teleostei</taxon>
        <taxon>Anguilliformes</taxon>
        <taxon>Anguillidae</taxon>
        <taxon>Anguilla</taxon>
    </lineage>
</organism>
<keyword evidence="1" id="KW-0812">Transmembrane</keyword>
<proteinExistence type="predicted"/>
<sequence>MNENQGITPKKQKGCVFWSLFSSKCTLYFQQKYKNEKVCIYNTCMAFSFYLLWFHC</sequence>
<evidence type="ECO:0000313" key="2">
    <source>
        <dbReference type="EMBL" id="JAI04276.1"/>
    </source>
</evidence>
<keyword evidence="1" id="KW-0472">Membrane</keyword>
<name>A0A0E9XR22_ANGAN</name>
<keyword evidence="1" id="KW-1133">Transmembrane helix</keyword>
<dbReference type="EMBL" id="GBXM01004302">
    <property type="protein sequence ID" value="JAI04276.1"/>
    <property type="molecule type" value="Transcribed_RNA"/>
</dbReference>
<reference evidence="2" key="2">
    <citation type="journal article" date="2015" name="Fish Shellfish Immunol.">
        <title>Early steps in the European eel (Anguilla anguilla)-Vibrio vulnificus interaction in the gills: Role of the RtxA13 toxin.</title>
        <authorList>
            <person name="Callol A."/>
            <person name="Pajuelo D."/>
            <person name="Ebbesson L."/>
            <person name="Teles M."/>
            <person name="MacKenzie S."/>
            <person name="Amaro C."/>
        </authorList>
    </citation>
    <scope>NUCLEOTIDE SEQUENCE</scope>
</reference>
<reference evidence="2" key="1">
    <citation type="submission" date="2014-11" db="EMBL/GenBank/DDBJ databases">
        <authorList>
            <person name="Amaro Gonzalez C."/>
        </authorList>
    </citation>
    <scope>NUCLEOTIDE SEQUENCE</scope>
</reference>